<keyword evidence="3" id="KW-1185">Reference proteome</keyword>
<reference evidence="2 3" key="1">
    <citation type="submission" date="2022-07" db="EMBL/GenBank/DDBJ databases">
        <title>Methylomonas rivi sp. nov., Methylomonas rosea sp. nov., Methylomonas aureus sp. nov. and Methylomonas subterranea sp. nov., four novel methanotrophs isolated from a freshwater creek and the deep terrestrial subsurface.</title>
        <authorList>
            <person name="Abin C."/>
            <person name="Sankaranarayanan K."/>
            <person name="Garner C."/>
            <person name="Sindelar R."/>
            <person name="Kotary K."/>
            <person name="Garner R."/>
            <person name="Barclay S."/>
            <person name="Lawson P."/>
            <person name="Krumholz L."/>
        </authorList>
    </citation>
    <scope>NUCLEOTIDE SEQUENCE [LARGE SCALE GENOMIC DNA]</scope>
    <source>
        <strain evidence="2 3">SURF-2</strain>
    </source>
</reference>
<accession>A0ABT1THW4</accession>
<organism evidence="2 3">
    <name type="scientific">Methylomonas subterranea</name>
    <dbReference type="NCBI Taxonomy" id="2952225"/>
    <lineage>
        <taxon>Bacteria</taxon>
        <taxon>Pseudomonadati</taxon>
        <taxon>Pseudomonadota</taxon>
        <taxon>Gammaproteobacteria</taxon>
        <taxon>Methylococcales</taxon>
        <taxon>Methylococcaceae</taxon>
        <taxon>Methylomonas</taxon>
    </lineage>
</organism>
<evidence type="ECO:0000313" key="2">
    <source>
        <dbReference type="EMBL" id="MCQ8104687.1"/>
    </source>
</evidence>
<gene>
    <name evidence="2" type="ORF">NP590_11270</name>
</gene>
<keyword evidence="1" id="KW-1133">Transmembrane helix</keyword>
<evidence type="ECO:0000313" key="3">
    <source>
        <dbReference type="Proteomes" id="UP001524499"/>
    </source>
</evidence>
<sequence length="49" mass="5110">MCDTTALEALLTQFLAFDASIFEIIIGGSLVAYALGHGAGAIIAIIRRT</sequence>
<proteinExistence type="predicted"/>
<protein>
    <submittedName>
        <fullName evidence="2">Uncharacterized protein</fullName>
    </submittedName>
</protein>
<name>A0ABT1THW4_9GAMM</name>
<feature type="transmembrane region" description="Helical" evidence="1">
    <location>
        <begin position="20"/>
        <end position="46"/>
    </location>
</feature>
<comment type="caution">
    <text evidence="2">The sequence shown here is derived from an EMBL/GenBank/DDBJ whole genome shotgun (WGS) entry which is preliminary data.</text>
</comment>
<dbReference type="RefSeq" id="WP_256602488.1">
    <property type="nucleotide sequence ID" value="NZ_JANIBJ010000019.1"/>
</dbReference>
<evidence type="ECO:0000256" key="1">
    <source>
        <dbReference type="SAM" id="Phobius"/>
    </source>
</evidence>
<dbReference type="EMBL" id="JANIBJ010000019">
    <property type="protein sequence ID" value="MCQ8104687.1"/>
    <property type="molecule type" value="Genomic_DNA"/>
</dbReference>
<keyword evidence="1" id="KW-0812">Transmembrane</keyword>
<keyword evidence="1" id="KW-0472">Membrane</keyword>
<dbReference type="Proteomes" id="UP001524499">
    <property type="component" value="Unassembled WGS sequence"/>
</dbReference>